<dbReference type="InterPro" id="IPR000073">
    <property type="entry name" value="AB_hydrolase_1"/>
</dbReference>
<dbReference type="Proteomes" id="UP000579647">
    <property type="component" value="Unassembled WGS sequence"/>
</dbReference>
<reference evidence="2 3" key="1">
    <citation type="submission" date="2020-08" db="EMBL/GenBank/DDBJ databases">
        <title>Sequencing the genomes of 1000 actinobacteria strains.</title>
        <authorList>
            <person name="Klenk H.-P."/>
        </authorList>
    </citation>
    <scope>NUCLEOTIDE SEQUENCE [LARGE SCALE GENOMIC DNA]</scope>
    <source>
        <strain evidence="2 3">DSM 44598</strain>
    </source>
</reference>
<evidence type="ECO:0000259" key="1">
    <source>
        <dbReference type="Pfam" id="PF12697"/>
    </source>
</evidence>
<dbReference type="InterPro" id="IPR029058">
    <property type="entry name" value="AB_hydrolase_fold"/>
</dbReference>
<dbReference type="Pfam" id="PF12697">
    <property type="entry name" value="Abhydrolase_6"/>
    <property type="match status" value="1"/>
</dbReference>
<dbReference type="Gene3D" id="3.40.50.1820">
    <property type="entry name" value="alpha/beta hydrolase"/>
    <property type="match status" value="1"/>
</dbReference>
<dbReference type="PANTHER" id="PTHR46438">
    <property type="entry name" value="ALPHA/BETA-HYDROLASES SUPERFAMILY PROTEIN"/>
    <property type="match status" value="1"/>
</dbReference>
<dbReference type="RefSeq" id="WP_184367555.1">
    <property type="nucleotide sequence ID" value="NZ_BAAAKM010000059.1"/>
</dbReference>
<evidence type="ECO:0000313" key="2">
    <source>
        <dbReference type="EMBL" id="MBB5494293.1"/>
    </source>
</evidence>
<dbReference type="GO" id="GO:0003824">
    <property type="term" value="F:catalytic activity"/>
    <property type="evidence" value="ECO:0007669"/>
    <property type="project" value="UniProtKB-ARBA"/>
</dbReference>
<evidence type="ECO:0000313" key="3">
    <source>
        <dbReference type="Proteomes" id="UP000579647"/>
    </source>
</evidence>
<keyword evidence="3" id="KW-1185">Reference proteome</keyword>
<organism evidence="2 3">
    <name type="scientific">Nocardiopsis metallicus</name>
    <dbReference type="NCBI Taxonomy" id="179819"/>
    <lineage>
        <taxon>Bacteria</taxon>
        <taxon>Bacillati</taxon>
        <taxon>Actinomycetota</taxon>
        <taxon>Actinomycetes</taxon>
        <taxon>Streptosporangiales</taxon>
        <taxon>Nocardiopsidaceae</taxon>
        <taxon>Nocardiopsis</taxon>
    </lineage>
</organism>
<dbReference type="EMBL" id="JACHDO010000001">
    <property type="protein sequence ID" value="MBB5494293.1"/>
    <property type="molecule type" value="Genomic_DNA"/>
</dbReference>
<comment type="caution">
    <text evidence="2">The sequence shown here is derived from an EMBL/GenBank/DDBJ whole genome shotgun (WGS) entry which is preliminary data.</text>
</comment>
<proteinExistence type="predicted"/>
<gene>
    <name evidence="2" type="ORF">HNR07_005430</name>
</gene>
<name>A0A840WFU1_9ACTN</name>
<dbReference type="SUPFAM" id="SSF53474">
    <property type="entry name" value="alpha/beta-Hydrolases"/>
    <property type="match status" value="1"/>
</dbReference>
<protein>
    <submittedName>
        <fullName evidence="2">Pimeloyl-ACP methyl ester carboxylesterase</fullName>
    </submittedName>
</protein>
<dbReference type="AlphaFoldDB" id="A0A840WFU1"/>
<accession>A0A840WFU1</accession>
<feature type="domain" description="AB hydrolase-1" evidence="1">
    <location>
        <begin position="83"/>
        <end position="284"/>
    </location>
</feature>
<sequence length="292" mass="31444">MTEAAIQGARVYRSEAAERLVRGWCEERLAEFTDLEALPRISTAIGPTRAFRFEGGSGAPVVVLSGTNFNSALSASPASDMTAERDVLLVDLPGQPGLSCGKRPRGHRARAYGAWFDEVLPELVDRPAIVLGHSLGAAVALASRPCSLVKGLVLVNPAGLTPAATSPELMRVTLPWMIGPREDKSTRLLNFMSGPSSRYPVHPFAHWMTMVGRYCRTSLAPGPLDTESLLAWQEKNVTVATGSDDVFFSPARLHGPARRFLNTGTHVLEGAGHLAPYEFPDKIRELVCGADS</sequence>